<evidence type="ECO:0000313" key="2">
    <source>
        <dbReference type="Proteomes" id="UP000649179"/>
    </source>
</evidence>
<dbReference type="RefSeq" id="WP_188781219.1">
    <property type="nucleotide sequence ID" value="NZ_BMKQ01000002.1"/>
</dbReference>
<dbReference type="Pfam" id="PF10698">
    <property type="entry name" value="DUF2505"/>
    <property type="match status" value="1"/>
</dbReference>
<gene>
    <name evidence="1" type="ORF">GCM10011519_33230</name>
</gene>
<reference evidence="1" key="1">
    <citation type="journal article" date="2014" name="Int. J. Syst. Evol. Microbiol.">
        <title>Complete genome sequence of Corynebacterium casei LMG S-19264T (=DSM 44701T), isolated from a smear-ripened cheese.</title>
        <authorList>
            <consortium name="US DOE Joint Genome Institute (JGI-PGF)"/>
            <person name="Walter F."/>
            <person name="Albersmeier A."/>
            <person name="Kalinowski J."/>
            <person name="Ruckert C."/>
        </authorList>
    </citation>
    <scope>NUCLEOTIDE SEQUENCE</scope>
    <source>
        <strain evidence="1">CGMCC 1.16067</strain>
    </source>
</reference>
<organism evidence="1 2">
    <name type="scientific">Marmoricola endophyticus</name>
    <dbReference type="NCBI Taxonomy" id="2040280"/>
    <lineage>
        <taxon>Bacteria</taxon>
        <taxon>Bacillati</taxon>
        <taxon>Actinomycetota</taxon>
        <taxon>Actinomycetes</taxon>
        <taxon>Propionibacteriales</taxon>
        <taxon>Nocardioidaceae</taxon>
        <taxon>Marmoricola</taxon>
    </lineage>
</organism>
<name>A0A917BS40_9ACTN</name>
<dbReference type="EMBL" id="BMKQ01000002">
    <property type="protein sequence ID" value="GGF56677.1"/>
    <property type="molecule type" value="Genomic_DNA"/>
</dbReference>
<reference evidence="1" key="2">
    <citation type="submission" date="2020-09" db="EMBL/GenBank/DDBJ databases">
        <authorList>
            <person name="Sun Q."/>
            <person name="Zhou Y."/>
        </authorList>
    </citation>
    <scope>NUCLEOTIDE SEQUENCE</scope>
    <source>
        <strain evidence="1">CGMCC 1.16067</strain>
    </source>
</reference>
<accession>A0A917BS40</accession>
<comment type="caution">
    <text evidence="1">The sequence shown here is derived from an EMBL/GenBank/DDBJ whole genome shotgun (WGS) entry which is preliminary data.</text>
</comment>
<keyword evidence="2" id="KW-1185">Reference proteome</keyword>
<evidence type="ECO:0008006" key="3">
    <source>
        <dbReference type="Google" id="ProtNLM"/>
    </source>
</evidence>
<dbReference type="Proteomes" id="UP000649179">
    <property type="component" value="Unassembled WGS sequence"/>
</dbReference>
<sequence>MSKSIRHEMRYDGATVAQVYAMLADKSFREEVCEFQRVKRHDVVIAPKGGDVANGMDVTVDQVQTPHGIPSFAQKIVGDEIGILQEEDWTSTDQAGLTVAIPGKPGEMTGTITLAEDDGGVTETVAVTAKVSIPLVGGKLEGLITDLLVKALKAENKVGRDYLAR</sequence>
<evidence type="ECO:0000313" key="1">
    <source>
        <dbReference type="EMBL" id="GGF56677.1"/>
    </source>
</evidence>
<proteinExistence type="predicted"/>
<dbReference type="AlphaFoldDB" id="A0A917BS40"/>
<protein>
    <recommendedName>
        <fullName evidence="3">DUF2505 domain-containing protein</fullName>
    </recommendedName>
</protein>
<dbReference type="InterPro" id="IPR019639">
    <property type="entry name" value="DUF2505"/>
</dbReference>